<name>A0A0B2RPT9_GLYSO</name>
<protein>
    <submittedName>
        <fullName evidence="1">Uncharacterized protein</fullName>
    </submittedName>
</protein>
<reference evidence="1" key="1">
    <citation type="submission" date="2014-07" db="EMBL/GenBank/DDBJ databases">
        <title>Identification of a novel salt tolerance gene in wild soybean by whole-genome sequencing.</title>
        <authorList>
            <person name="Lam H.-M."/>
            <person name="Qi X."/>
            <person name="Li M.-W."/>
            <person name="Liu X."/>
            <person name="Xie M."/>
            <person name="Ni M."/>
            <person name="Xu X."/>
        </authorList>
    </citation>
    <scope>NUCLEOTIDE SEQUENCE [LARGE SCALE GENOMIC DNA]</scope>
    <source>
        <tissue evidence="1">Root</tissue>
    </source>
</reference>
<organism evidence="1">
    <name type="scientific">Glycine soja</name>
    <name type="common">Wild soybean</name>
    <dbReference type="NCBI Taxonomy" id="3848"/>
    <lineage>
        <taxon>Eukaryota</taxon>
        <taxon>Viridiplantae</taxon>
        <taxon>Streptophyta</taxon>
        <taxon>Embryophyta</taxon>
        <taxon>Tracheophyta</taxon>
        <taxon>Spermatophyta</taxon>
        <taxon>Magnoliopsida</taxon>
        <taxon>eudicotyledons</taxon>
        <taxon>Gunneridae</taxon>
        <taxon>Pentapetalae</taxon>
        <taxon>rosids</taxon>
        <taxon>fabids</taxon>
        <taxon>Fabales</taxon>
        <taxon>Fabaceae</taxon>
        <taxon>Papilionoideae</taxon>
        <taxon>50 kb inversion clade</taxon>
        <taxon>NPAAA clade</taxon>
        <taxon>indigoferoid/millettioid clade</taxon>
        <taxon>Phaseoleae</taxon>
        <taxon>Glycine</taxon>
        <taxon>Glycine subgen. Soja</taxon>
    </lineage>
</organism>
<dbReference type="AlphaFoldDB" id="A0A0B2RPT9"/>
<dbReference type="EMBL" id="KN649077">
    <property type="protein sequence ID" value="KHN34284.1"/>
    <property type="molecule type" value="Genomic_DNA"/>
</dbReference>
<sequence>MGCEYTHIYQYNNISNQRNKEMSKRCVVKENKATKNANSTRILLRKRKIMTPCGRFITLSSHLLSKLKQEILLPS</sequence>
<gene>
    <name evidence="1" type="ORF">glysoja_046322</name>
</gene>
<dbReference type="Proteomes" id="UP000053555">
    <property type="component" value="Unassembled WGS sequence"/>
</dbReference>
<evidence type="ECO:0000313" key="1">
    <source>
        <dbReference type="EMBL" id="KHN34284.1"/>
    </source>
</evidence>
<accession>A0A0B2RPT9</accession>
<proteinExistence type="predicted"/>